<sequence length="174" mass="20323">MIDIEKQSQVVFRKLEVLLFLEGEKYDFDLSKLVNNESNCGDVKVIYNNIFGDKITKQINIGMALKMIKAKYQKSSNQLIFENFGEQNFTNNTIQILVQNDRTKIGILFKCIQNMAFEHPIYDILLKYNELEGSKHMSKETLIQEFEEIISQLVELNIIGVEYKQNLVVVTRKF</sequence>
<keyword evidence="2" id="KW-1185">Reference proteome</keyword>
<comment type="caution">
    <text evidence="1">The sequence shown here is derived from an EMBL/GenBank/DDBJ whole genome shotgun (WGS) entry which is preliminary data.</text>
</comment>
<evidence type="ECO:0000313" key="2">
    <source>
        <dbReference type="Proteomes" id="UP000018208"/>
    </source>
</evidence>
<dbReference type="KEGG" id="ssao:94297505"/>
<reference evidence="1 2" key="1">
    <citation type="journal article" date="2014" name="PLoS Genet.">
        <title>The Genome of Spironucleus salmonicida Highlights a Fish Pathogen Adapted to Fluctuating Environments.</title>
        <authorList>
            <person name="Xu F."/>
            <person name="Jerlstrom-Hultqvist J."/>
            <person name="Einarsson E."/>
            <person name="Astvaldsson A."/>
            <person name="Svard S.G."/>
            <person name="Andersson J.O."/>
        </authorList>
    </citation>
    <scope>NUCLEOTIDE SEQUENCE [LARGE SCALE GENOMIC DNA]</scope>
    <source>
        <strain evidence="1 2">ATCC 50377</strain>
    </source>
</reference>
<dbReference type="AlphaFoldDB" id="A0A9P8LSL6"/>
<name>A0A9P8LSL6_9EUKA</name>
<proteinExistence type="predicted"/>
<protein>
    <submittedName>
        <fullName evidence="1">Uncharacterized protein</fullName>
    </submittedName>
</protein>
<dbReference type="RefSeq" id="XP_067764321.1">
    <property type="nucleotide sequence ID" value="XM_067907347.1"/>
</dbReference>
<dbReference type="GeneID" id="94297505"/>
<gene>
    <name evidence="1" type="ORF">SS50377_23482</name>
</gene>
<organism evidence="1 2">
    <name type="scientific">Spironucleus salmonicida</name>
    <dbReference type="NCBI Taxonomy" id="348837"/>
    <lineage>
        <taxon>Eukaryota</taxon>
        <taxon>Metamonada</taxon>
        <taxon>Diplomonadida</taxon>
        <taxon>Hexamitidae</taxon>
        <taxon>Hexamitinae</taxon>
        <taxon>Spironucleus</taxon>
    </lineage>
</organism>
<evidence type="ECO:0000313" key="1">
    <source>
        <dbReference type="EMBL" id="KAH0573548.1"/>
    </source>
</evidence>
<dbReference type="Proteomes" id="UP000018208">
    <property type="component" value="Unassembled WGS sequence"/>
</dbReference>
<dbReference type="EMBL" id="AUWU02000004">
    <property type="protein sequence ID" value="KAH0573548.1"/>
    <property type="molecule type" value="Genomic_DNA"/>
</dbReference>
<accession>A0A9P8LSL6</accession>